<evidence type="ECO:0000313" key="3">
    <source>
        <dbReference type="EMBL" id="AEG61861.1"/>
    </source>
</evidence>
<dbReference type="Pfam" id="PF02604">
    <property type="entry name" value="PhdYeFM_antitox"/>
    <property type="match status" value="1"/>
</dbReference>
<dbReference type="InterPro" id="IPR036165">
    <property type="entry name" value="YefM-like_sf"/>
</dbReference>
<evidence type="ECO:0000256" key="1">
    <source>
        <dbReference type="ARBA" id="ARBA00009981"/>
    </source>
</evidence>
<proteinExistence type="inferred from homology"/>
<dbReference type="STRING" id="696281.Desru_3659"/>
<keyword evidence="4" id="KW-1185">Reference proteome</keyword>
<organism evidence="3 4">
    <name type="scientific">Desulforamulus ruminis (strain ATCC 23193 / DSM 2154 / NCIMB 8452 / DL)</name>
    <name type="common">Desulfotomaculum ruminis</name>
    <dbReference type="NCBI Taxonomy" id="696281"/>
    <lineage>
        <taxon>Bacteria</taxon>
        <taxon>Bacillati</taxon>
        <taxon>Bacillota</taxon>
        <taxon>Clostridia</taxon>
        <taxon>Eubacteriales</taxon>
        <taxon>Peptococcaceae</taxon>
        <taxon>Desulforamulus</taxon>
    </lineage>
</organism>
<comment type="function">
    <text evidence="2">Antitoxin component of a type II toxin-antitoxin (TA) system.</text>
</comment>
<accession>F6DNH0</accession>
<dbReference type="HOGENOM" id="CLU_166037_0_0_9"/>
<dbReference type="EMBL" id="CP002780">
    <property type="protein sequence ID" value="AEG61861.1"/>
    <property type="molecule type" value="Genomic_DNA"/>
</dbReference>
<dbReference type="KEGG" id="dru:Desru_3659"/>
<comment type="similarity">
    <text evidence="1 2">Belongs to the phD/YefM antitoxin family.</text>
</comment>
<gene>
    <name evidence="3" type="ordered locus">Desru_3659</name>
</gene>
<dbReference type="eggNOG" id="COG2161">
    <property type="taxonomic scope" value="Bacteria"/>
</dbReference>
<evidence type="ECO:0000313" key="4">
    <source>
        <dbReference type="Proteomes" id="UP000009234"/>
    </source>
</evidence>
<protein>
    <recommendedName>
        <fullName evidence="2">Antitoxin</fullName>
    </recommendedName>
</protein>
<evidence type="ECO:0000256" key="2">
    <source>
        <dbReference type="RuleBase" id="RU362080"/>
    </source>
</evidence>
<dbReference type="OrthoDB" id="9795585at2"/>
<dbReference type="RefSeq" id="WP_013843607.1">
    <property type="nucleotide sequence ID" value="NC_015589.1"/>
</dbReference>
<dbReference type="Proteomes" id="UP000009234">
    <property type="component" value="Chromosome"/>
</dbReference>
<reference evidence="3 4" key="2">
    <citation type="journal article" date="2012" name="Stand. Genomic Sci.">
        <title>Complete genome sequence of the sulfate-reducing firmicute Desulfotomaculum ruminis type strain (DL(T)).</title>
        <authorList>
            <person name="Spring S."/>
            <person name="Visser M."/>
            <person name="Lu M."/>
            <person name="Copeland A."/>
            <person name="Lapidus A."/>
            <person name="Lucas S."/>
            <person name="Cheng J.F."/>
            <person name="Han C."/>
            <person name="Tapia R."/>
            <person name="Goodwin L.A."/>
            <person name="Pitluck S."/>
            <person name="Ivanova N."/>
            <person name="Land M."/>
            <person name="Hauser L."/>
            <person name="Larimer F."/>
            <person name="Rohde M."/>
            <person name="Goker M."/>
            <person name="Detter J.C."/>
            <person name="Kyrpides N.C."/>
            <person name="Woyke T."/>
            <person name="Schaap P.J."/>
            <person name="Plugge C.M."/>
            <person name="Muyzer G."/>
            <person name="Kuever J."/>
            <person name="Pereira I.A."/>
            <person name="Parshina S.N."/>
            <person name="Bernier-Latmani R."/>
            <person name="Stams A.J."/>
            <person name="Klenk H.P."/>
        </authorList>
    </citation>
    <scope>NUCLEOTIDE SEQUENCE [LARGE SCALE GENOMIC DNA]</scope>
    <source>
        <strain evidence="4">ATCC 23193 / DSM 2154 / NCIB 8452 / DL</strain>
    </source>
</reference>
<reference evidence="4" key="1">
    <citation type="submission" date="2011-05" db="EMBL/GenBank/DDBJ databases">
        <title>Complete sequence of Desulfotomaculum ruminis DSM 2154.</title>
        <authorList>
            <person name="Lucas S."/>
            <person name="Copeland A."/>
            <person name="Lapidus A."/>
            <person name="Cheng J.-F."/>
            <person name="Goodwin L."/>
            <person name="Pitluck S."/>
            <person name="Lu M."/>
            <person name="Detter J.C."/>
            <person name="Han C."/>
            <person name="Tapia R."/>
            <person name="Land M."/>
            <person name="Hauser L."/>
            <person name="Kyrpides N."/>
            <person name="Ivanova N."/>
            <person name="Mikhailova N."/>
            <person name="Pagani I."/>
            <person name="Stams A.J.M."/>
            <person name="Plugge C.M."/>
            <person name="Muyzer G."/>
            <person name="Kuever J."/>
            <person name="Parshina S.N."/>
            <person name="Ivanova A.E."/>
            <person name="Nazina T.N."/>
            <person name="Brambilla E."/>
            <person name="Spring S."/>
            <person name="Klenk H.-P."/>
            <person name="Woyke T."/>
        </authorList>
    </citation>
    <scope>NUCLEOTIDE SEQUENCE [LARGE SCALE GENOMIC DNA]</scope>
    <source>
        <strain evidence="4">ATCC 23193 / DSM 2154 / NCIB 8452 / DL</strain>
    </source>
</reference>
<dbReference type="InterPro" id="IPR006442">
    <property type="entry name" value="Antitoxin_Phd/YefM"/>
</dbReference>
<dbReference type="AlphaFoldDB" id="F6DNH0"/>
<dbReference type="SUPFAM" id="SSF143120">
    <property type="entry name" value="YefM-like"/>
    <property type="match status" value="1"/>
</dbReference>
<name>F6DNH0_DESRL</name>
<sequence length="96" mass="10795">MQPIIKPSSELRKNYNSIAEICRKSKAPVFLTRNGEGDTVIMDLETYSRREEELALAARLLTAERERLSGTGGVSIDEFERNMRAAIDEGAKHGRE</sequence>
<dbReference type="Gene3D" id="3.40.1620.10">
    <property type="entry name" value="YefM-like domain"/>
    <property type="match status" value="1"/>
</dbReference>